<gene>
    <name evidence="2" type="ORF">Pfra01_001113600</name>
</gene>
<dbReference type="PANTHER" id="PTHR35870">
    <property type="entry name" value="PROTEIN, PUTATIVE (AFU_ORTHOLOGUE AFUA_5G03330)-RELATED"/>
    <property type="match status" value="1"/>
</dbReference>
<dbReference type="AlphaFoldDB" id="A0A9W6XHC8"/>
<dbReference type="Pfam" id="PF14027">
    <property type="entry name" value="Questin_oxidase"/>
    <property type="match status" value="1"/>
</dbReference>
<evidence type="ECO:0000313" key="3">
    <source>
        <dbReference type="Proteomes" id="UP001165121"/>
    </source>
</evidence>
<dbReference type="PANTHER" id="PTHR35870:SF1">
    <property type="entry name" value="PROTEIN, PUTATIVE (AFU_ORTHOLOGUE AFUA_5G03330)-RELATED"/>
    <property type="match status" value="1"/>
</dbReference>
<accession>A0A9W6XHC8</accession>
<evidence type="ECO:0000256" key="1">
    <source>
        <dbReference type="ARBA" id="ARBA00023002"/>
    </source>
</evidence>
<organism evidence="2 3">
    <name type="scientific">Phytophthora fragariaefolia</name>
    <dbReference type="NCBI Taxonomy" id="1490495"/>
    <lineage>
        <taxon>Eukaryota</taxon>
        <taxon>Sar</taxon>
        <taxon>Stramenopiles</taxon>
        <taxon>Oomycota</taxon>
        <taxon>Peronosporomycetes</taxon>
        <taxon>Peronosporales</taxon>
        <taxon>Peronosporaceae</taxon>
        <taxon>Phytophthora</taxon>
    </lineage>
</organism>
<dbReference type="GO" id="GO:0016491">
    <property type="term" value="F:oxidoreductase activity"/>
    <property type="evidence" value="ECO:0007669"/>
    <property type="project" value="UniProtKB-KW"/>
</dbReference>
<comment type="caution">
    <text evidence="2">The sequence shown here is derived from an EMBL/GenBank/DDBJ whole genome shotgun (WGS) entry which is preliminary data.</text>
</comment>
<dbReference type="OrthoDB" id="7854943at2759"/>
<keyword evidence="3" id="KW-1185">Reference proteome</keyword>
<name>A0A9W6XHC8_9STRA</name>
<proteinExistence type="predicted"/>
<dbReference type="Proteomes" id="UP001165121">
    <property type="component" value="Unassembled WGS sequence"/>
</dbReference>
<dbReference type="EMBL" id="BSXT01001091">
    <property type="protein sequence ID" value="GMF38497.1"/>
    <property type="molecule type" value="Genomic_DNA"/>
</dbReference>
<reference evidence="2" key="1">
    <citation type="submission" date="2023-04" db="EMBL/GenBank/DDBJ databases">
        <title>Phytophthora fragariaefolia NBRC 109709.</title>
        <authorList>
            <person name="Ichikawa N."/>
            <person name="Sato H."/>
            <person name="Tonouchi N."/>
        </authorList>
    </citation>
    <scope>NUCLEOTIDE SEQUENCE</scope>
    <source>
        <strain evidence="2">NBRC 109709</strain>
    </source>
</reference>
<keyword evidence="1" id="KW-0560">Oxidoreductase</keyword>
<protein>
    <submittedName>
        <fullName evidence="2">Unnamed protein product</fullName>
    </submittedName>
</protein>
<evidence type="ECO:0000313" key="2">
    <source>
        <dbReference type="EMBL" id="GMF38497.1"/>
    </source>
</evidence>
<dbReference type="InterPro" id="IPR025337">
    <property type="entry name" value="Questin_oxidase-like"/>
</dbReference>
<sequence length="487" mass="54335">MVSASECLGKRLLHYISMSEGDEADESSCAPVSYRSQSDHQNCCKHTMTNPTCGRSSVNHFPICLLTIMTIANSKLPVEQVRQALTRDYSTLHFRIEYGNYLSNHLLHAVVALHELGANKQMMTEYAAHYTQKLESEGPDHEDVVERATTIEVLSDEEAHALLGKREKYDALLAYYARDIKKLGVDGAVRKHLPKLFSGLAGALLHGIIQLGYAYHIGGDRLVAEGLAYQHHCYLPFDEPPMPSNKEPLRQFTRQTVFEVADAVTSNAFLRSEQDRLTSTSPLKDMDIGWIQRGVNAFSGHPERNSPEAFKLIWSQINAFDFSTFDGKSALDIVMWLYVMLKHNDFVVLHAATSAWSLQQMEHLLSPSDKATAWRVWLHVALSALVTARARDFRADDVCAPSSTLEARLEALPSWPELREKTLALPGFPDEHVYKMVQVADAHAHVSTADEEDAAFLSATERDFVARTAALAAISTPFKPYAQPPAL</sequence>